<proteinExistence type="predicted"/>
<evidence type="ECO:0000256" key="1">
    <source>
        <dbReference type="SAM" id="MobiDB-lite"/>
    </source>
</evidence>
<name>A0A932HUR4_UNCTE</name>
<dbReference type="InterPro" id="IPR051533">
    <property type="entry name" value="WaaL-like"/>
</dbReference>
<feature type="transmembrane region" description="Helical" evidence="2">
    <location>
        <begin position="183"/>
        <end position="202"/>
    </location>
</feature>
<dbReference type="GO" id="GO:0016874">
    <property type="term" value="F:ligase activity"/>
    <property type="evidence" value="ECO:0007669"/>
    <property type="project" value="UniProtKB-KW"/>
</dbReference>
<dbReference type="EMBL" id="JACPUR010000001">
    <property type="protein sequence ID" value="MBI3126030.1"/>
    <property type="molecule type" value="Genomic_DNA"/>
</dbReference>
<feature type="transmembrane region" description="Helical" evidence="2">
    <location>
        <begin position="258"/>
        <end position="275"/>
    </location>
</feature>
<gene>
    <name evidence="3" type="ORF">HYZ11_00310</name>
</gene>
<feature type="transmembrane region" description="Helical" evidence="2">
    <location>
        <begin position="234"/>
        <end position="251"/>
    </location>
</feature>
<keyword evidence="2" id="KW-0812">Transmembrane</keyword>
<feature type="transmembrane region" description="Helical" evidence="2">
    <location>
        <begin position="48"/>
        <end position="69"/>
    </location>
</feature>
<feature type="transmembrane region" description="Helical" evidence="2">
    <location>
        <begin position="154"/>
        <end position="171"/>
    </location>
</feature>
<dbReference type="Proteomes" id="UP000782312">
    <property type="component" value="Unassembled WGS sequence"/>
</dbReference>
<feature type="transmembrane region" description="Helical" evidence="2">
    <location>
        <begin position="1442"/>
        <end position="1459"/>
    </location>
</feature>
<evidence type="ECO:0000313" key="3">
    <source>
        <dbReference type="EMBL" id="MBI3126030.1"/>
    </source>
</evidence>
<feature type="transmembrane region" description="Helical" evidence="2">
    <location>
        <begin position="89"/>
        <end position="110"/>
    </location>
</feature>
<reference evidence="3" key="1">
    <citation type="submission" date="2020-07" db="EMBL/GenBank/DDBJ databases">
        <title>Huge and variable diversity of episymbiotic CPR bacteria and DPANN archaea in groundwater ecosystems.</title>
        <authorList>
            <person name="He C.Y."/>
            <person name="Keren R."/>
            <person name="Whittaker M."/>
            <person name="Farag I.F."/>
            <person name="Doudna J."/>
            <person name="Cate J.H.D."/>
            <person name="Banfield J.F."/>
        </authorList>
    </citation>
    <scope>NUCLEOTIDE SEQUENCE</scope>
    <source>
        <strain evidence="3">NC_groundwater_763_Ag_S-0.2um_68_21</strain>
    </source>
</reference>
<feature type="transmembrane region" description="Helical" evidence="2">
    <location>
        <begin position="122"/>
        <end position="142"/>
    </location>
</feature>
<comment type="caution">
    <text evidence="3">The sequence shown here is derived from an EMBL/GenBank/DDBJ whole genome shotgun (WGS) entry which is preliminary data.</text>
</comment>
<feature type="transmembrane region" description="Helical" evidence="2">
    <location>
        <begin position="20"/>
        <end position="41"/>
    </location>
</feature>
<keyword evidence="2" id="KW-0472">Membrane</keyword>
<dbReference type="PANTHER" id="PTHR37422:SF13">
    <property type="entry name" value="LIPOPOLYSACCHARIDE BIOSYNTHESIS PROTEIN PA4999-RELATED"/>
    <property type="match status" value="1"/>
</dbReference>
<feature type="transmembrane region" description="Helical" evidence="2">
    <location>
        <begin position="1413"/>
        <end position="1435"/>
    </location>
</feature>
<evidence type="ECO:0000256" key="2">
    <source>
        <dbReference type="SAM" id="Phobius"/>
    </source>
</evidence>
<feature type="transmembrane region" description="Helical" evidence="2">
    <location>
        <begin position="1465"/>
        <end position="1481"/>
    </location>
</feature>
<feature type="transmembrane region" description="Helical" evidence="2">
    <location>
        <begin position="305"/>
        <end position="322"/>
    </location>
</feature>
<organism evidence="3 4">
    <name type="scientific">Tectimicrobiota bacterium</name>
    <dbReference type="NCBI Taxonomy" id="2528274"/>
    <lineage>
        <taxon>Bacteria</taxon>
        <taxon>Pseudomonadati</taxon>
        <taxon>Nitrospinota/Tectimicrobiota group</taxon>
        <taxon>Candidatus Tectimicrobiota</taxon>
    </lineage>
</organism>
<evidence type="ECO:0000313" key="4">
    <source>
        <dbReference type="Proteomes" id="UP000782312"/>
    </source>
</evidence>
<keyword evidence="2" id="KW-1133">Transmembrane helix</keyword>
<accession>A0A932HUR4</accession>
<keyword evidence="3" id="KW-0436">Ligase</keyword>
<feature type="transmembrane region" description="Helical" evidence="2">
    <location>
        <begin position="281"/>
        <end position="298"/>
    </location>
</feature>
<protein>
    <submittedName>
        <fullName evidence="3">O-antigen ligase family protein</fullName>
    </submittedName>
</protein>
<sequence length="1492" mass="161355">MERANRAFVLPFRLPMPWDWFLAAGGVCFLVLMAGFGAMGLDAGVYGLLFLACAGIVLLSILDLGWALVAGMFAVPLLSIQFLLPWGRLNIAFDKVFIVAFSFVWAARYLRPGTLRRYFWEWRAGFAWSAVLFLLAASAALSWAGGSGISPLDILEPSLSALFFVAAFDVLSREKELFSRLMWALVLSGALVLLGAAAQVISQSMGIRPPRLALLPGMDQFPSLPLFSTIVHPNYYAVFVGVVLVLAFGFLAHPSRHGRLACAWTVVCGLVTVMVSRSLAGMLIVSSILVLTFLLVGLSSRLRWISGAGFLVLLAAFWVWGLPKLERGNSYLVRAYVYKTVIPEIWEKFFFGAGPGSFAAVFRKGESKIKPDDRLEWRRMLSDPMIRTILRPGEGGVTLTAGKAGAVRLEYDMVNAGWTKREGHTSTMLAGISASARIKAEYPGKVRLFIFDGGRYLFSPYHGGKGEEEVLTAHVPYQIRNYEGWSFPSVRSGLSVVEAPGRDGELSGILLRGAPTELRFNLKSILKGNTDLLKGKAVAAGAWIKVGGTGSQDAWGKVRLQITGGVRSYHGDYHPGDGQWRFLSVNGKVGGNEEGLLLDVNIGDGSPPVQVDGIFFDDGEAVVKLTPGEGQAPPADWPIRAITGVRPVVPVGEFARRSGGEVRASMRLRGGPLELEARFYLTHLLRRKDFFPEGGEVAVGAWIRAGRPSAREEGRKVRLQLVTGQNSRYSNYYSDYYSGDGRWQFLSAIAKVGPDTREMILDVEVAGGSSPAEIGEVFVRDGTSIIRFTPDGRQAPPADWVSSREKNVRPVLSLDEYAKRFGREDHPRFLVQGAPFEARFYLRIPGLAAGGEIRAGAWIRSRRQDVRLQLVTGGISYYSAYHSGNGQWQFLSAVAKAAPGTKGAVLDIESEKARGPSAEIGSVFFHDGISIIRLKPYGRQAPPAEWAGTGGGPRTPASSAGTEGGAPAGIGFFGSPLALQFDLSDLWRWNPAFGRGGEVAAGAWVQTAAPTLPGRGRKIRLRVTTGSSVYYSDFHAGTNQWQFLAARGKTSPEEKLLRIELEAAEGSGPVQLGGLFFFDGTSIVLLNSGGRQSLPEDWARTLGDPRPIVSLEALAGRGEVEERPGILFLGAPLGLEYDLGEFLKGSAAAARREEVAAGAWVKAEGPTSPGGEPRVRLRLEAGPASYSSESLPRDGRWHFLQARGRVRPDARDLMLLIEAGAGSTPIQIDGVFYDNGDSIVGLMPESRRLPLPVFSKAGVRPVPVIPMNRYRKNEAAGLGLGKEAFSRLMSILIPSAPGSGRSSLAGLTPRTVVGEDGGDSQGLKSLLRGWRAGVAVERGGGPVRFNRLDFDFSAVATARSSSWPETRRPGAASGGLENDMPAGWKLHVDGWGRHVDPSLSAHSVYLLVFVERGLLGLLALCSLLVILGIEIFSCWKTDGTRWCGFLGMALLAVLISSLVEDTLMIARYNLLFWVLAAAALSRRREASAEMEA</sequence>
<feature type="region of interest" description="Disordered" evidence="1">
    <location>
        <begin position="942"/>
        <end position="964"/>
    </location>
</feature>
<dbReference type="PANTHER" id="PTHR37422">
    <property type="entry name" value="TEICHURONIC ACID BIOSYNTHESIS PROTEIN TUAE"/>
    <property type="match status" value="1"/>
</dbReference>